<dbReference type="CDD" id="cd07971">
    <property type="entry name" value="OBF_DNA_ligase_LigD"/>
    <property type="match status" value="1"/>
</dbReference>
<evidence type="ECO:0000256" key="14">
    <source>
        <dbReference type="ARBA" id="ARBA00029943"/>
    </source>
</evidence>
<sequence>MVTRAKAVKSRKTPYPEFIEPMLCLLTDKPVQSTAYLYEIKWDGYRLIAYVNKKSVRLMTRGGKDYTSRYPIIVRALRQLNIVAVLDGEMVVFDNEQKPDFHAVQLYNGSDSDPIYYCVFDLLYLNGNTLFDIPLEERKKRLSDLVSGNEWLMLSESFEDGPGLFAEMQKRGWEGIVAKRKDSTYLPGKRVDSWLKIPTRKQQEFVIGGWVESSSTGRSFKSLLFGAYKDGEFRWVGRSGSGYKQKEMPGILERLKPLEITKTPFVNKVLDVGDAKIHYIKPQLVAFFEFADWTSTGRIRKPATFKGFRFDKNASQVLLEMPVRAPVSAGQAKKNSEPKSKKEKPVRETTSSYTKRKPAYLNASSAWKEVDKSWAGKEKMTFELENCSIELHNVDRVLWKDVTKAHLVMYYQRIAPYLLPYIQDRPQSLNLRLSGVTGKATFLKDMENRQPDCATLYTEKRKHHKDDKRDIIQYLVTNNLETLLFMIDVGCIDVNPWNARWQQPDEPDFVIIELDPTIPDHLEHGAVGIEIDNQGFKKAIQVAKAVKKVMDKYGIQGFPKTS</sequence>
<evidence type="ECO:0000256" key="6">
    <source>
        <dbReference type="ARBA" id="ARBA00022695"/>
    </source>
</evidence>
<keyword evidence="12" id="KW-0464">Manganese</keyword>
<evidence type="ECO:0000256" key="3">
    <source>
        <dbReference type="ARBA" id="ARBA00012727"/>
    </source>
</evidence>
<dbReference type="InterPro" id="IPR012340">
    <property type="entry name" value="NA-bd_OB-fold"/>
</dbReference>
<feature type="region of interest" description="Disordered" evidence="16">
    <location>
        <begin position="326"/>
        <end position="353"/>
    </location>
</feature>
<dbReference type="EMBL" id="JAICCF010000001">
    <property type="protein sequence ID" value="MBW8683494.1"/>
    <property type="molecule type" value="Genomic_DNA"/>
</dbReference>
<dbReference type="Gene3D" id="2.40.50.140">
    <property type="entry name" value="Nucleic acid-binding proteins"/>
    <property type="match status" value="1"/>
</dbReference>
<dbReference type="Pfam" id="PF01068">
    <property type="entry name" value="DNA_ligase_A_M"/>
    <property type="match status" value="1"/>
</dbReference>
<evidence type="ECO:0000256" key="7">
    <source>
        <dbReference type="ARBA" id="ARBA00022722"/>
    </source>
</evidence>
<dbReference type="Gene3D" id="3.90.920.10">
    <property type="entry name" value="DNA primase, PRIM domain"/>
    <property type="match status" value="1"/>
</dbReference>
<dbReference type="PROSITE" id="PS50160">
    <property type="entry name" value="DNA_LIGASE_A3"/>
    <property type="match status" value="1"/>
</dbReference>
<evidence type="ECO:0000313" key="19">
    <source>
        <dbReference type="Proteomes" id="UP000812961"/>
    </source>
</evidence>
<organism evidence="18 19">
    <name type="scientific">Chitinophaga rhizophila</name>
    <dbReference type="NCBI Taxonomy" id="2866212"/>
    <lineage>
        <taxon>Bacteria</taxon>
        <taxon>Pseudomonadati</taxon>
        <taxon>Bacteroidota</taxon>
        <taxon>Chitinophagia</taxon>
        <taxon>Chitinophagales</taxon>
        <taxon>Chitinophagaceae</taxon>
        <taxon>Chitinophaga</taxon>
    </lineage>
</organism>
<dbReference type="InterPro" id="IPR012310">
    <property type="entry name" value="DNA_ligase_ATP-dep_cent"/>
</dbReference>
<dbReference type="InterPro" id="IPR014146">
    <property type="entry name" value="LigD_ligase_dom"/>
</dbReference>
<keyword evidence="6" id="KW-0548">Nucleotidyltransferase</keyword>
<evidence type="ECO:0000256" key="15">
    <source>
        <dbReference type="ARBA" id="ARBA00034003"/>
    </source>
</evidence>
<keyword evidence="5" id="KW-0808">Transferase</keyword>
<keyword evidence="11" id="KW-0238">DNA-binding</keyword>
<evidence type="ECO:0000256" key="9">
    <source>
        <dbReference type="ARBA" id="ARBA00022839"/>
    </source>
</evidence>
<dbReference type="InterPro" id="IPR050191">
    <property type="entry name" value="ATP-dep_DNA_ligase"/>
</dbReference>
<comment type="similarity">
    <text evidence="2">Belongs to the ATP-dependent DNA ligase family.</text>
</comment>
<gene>
    <name evidence="18" type="primary">ligD</name>
    <name evidence="18" type="ORF">K1Y79_04030</name>
</gene>
<keyword evidence="7" id="KW-0540">Nuclease</keyword>
<evidence type="ECO:0000256" key="1">
    <source>
        <dbReference type="ARBA" id="ARBA00001936"/>
    </source>
</evidence>
<keyword evidence="9" id="KW-0269">Exonuclease</keyword>
<keyword evidence="19" id="KW-1185">Reference proteome</keyword>
<dbReference type="InterPro" id="IPR012309">
    <property type="entry name" value="DNA_ligase_ATP-dep_C"/>
</dbReference>
<dbReference type="PANTHER" id="PTHR45674:SF4">
    <property type="entry name" value="DNA LIGASE 1"/>
    <property type="match status" value="1"/>
</dbReference>
<accession>A0ABS7G768</accession>
<evidence type="ECO:0000256" key="13">
    <source>
        <dbReference type="ARBA" id="ARBA00023268"/>
    </source>
</evidence>
<dbReference type="PANTHER" id="PTHR45674">
    <property type="entry name" value="DNA LIGASE 1/3 FAMILY MEMBER"/>
    <property type="match status" value="1"/>
</dbReference>
<dbReference type="NCBIfam" id="TIGR02779">
    <property type="entry name" value="NHEJ_ligase_lig"/>
    <property type="match status" value="1"/>
</dbReference>
<keyword evidence="10" id="KW-0239">DNA-directed DNA polymerase</keyword>
<proteinExistence type="inferred from homology"/>
<name>A0ABS7G768_9BACT</name>
<evidence type="ECO:0000256" key="10">
    <source>
        <dbReference type="ARBA" id="ARBA00022932"/>
    </source>
</evidence>
<reference evidence="18 19" key="1">
    <citation type="submission" date="2021-08" db="EMBL/GenBank/DDBJ databases">
        <title>The genome sequence of Chitinophaga sp. B61.</title>
        <authorList>
            <person name="Zhang X."/>
        </authorList>
    </citation>
    <scope>NUCLEOTIDE SEQUENCE [LARGE SCALE GENOMIC DNA]</scope>
    <source>
        <strain evidence="18 19">B61</strain>
    </source>
</reference>
<dbReference type="Gene3D" id="3.30.1490.70">
    <property type="match status" value="1"/>
</dbReference>
<protein>
    <recommendedName>
        <fullName evidence="3">DNA ligase (ATP)</fullName>
        <ecNumber evidence="3">6.5.1.1</ecNumber>
    </recommendedName>
    <alternativeName>
        <fullName evidence="14">NHEJ DNA polymerase</fullName>
    </alternativeName>
</protein>
<dbReference type="GO" id="GO:0016874">
    <property type="term" value="F:ligase activity"/>
    <property type="evidence" value="ECO:0007669"/>
    <property type="project" value="UniProtKB-KW"/>
</dbReference>
<dbReference type="Proteomes" id="UP000812961">
    <property type="component" value="Unassembled WGS sequence"/>
</dbReference>
<dbReference type="SUPFAM" id="SSF50249">
    <property type="entry name" value="Nucleic acid-binding proteins"/>
    <property type="match status" value="1"/>
</dbReference>
<evidence type="ECO:0000256" key="8">
    <source>
        <dbReference type="ARBA" id="ARBA00022801"/>
    </source>
</evidence>
<dbReference type="InterPro" id="IPR014145">
    <property type="entry name" value="LigD_pol_dom"/>
</dbReference>
<comment type="catalytic activity">
    <reaction evidence="15">
        <text>ATP + (deoxyribonucleotide)n-3'-hydroxyl + 5'-phospho-(deoxyribonucleotide)m = (deoxyribonucleotide)n+m + AMP + diphosphate.</text>
        <dbReference type="EC" id="6.5.1.1"/>
    </reaction>
</comment>
<evidence type="ECO:0000256" key="12">
    <source>
        <dbReference type="ARBA" id="ARBA00023211"/>
    </source>
</evidence>
<dbReference type="Pfam" id="PF04679">
    <property type="entry name" value="DNA_ligase_A_C"/>
    <property type="match status" value="1"/>
</dbReference>
<evidence type="ECO:0000256" key="5">
    <source>
        <dbReference type="ARBA" id="ARBA00022679"/>
    </source>
</evidence>
<dbReference type="SUPFAM" id="SSF56091">
    <property type="entry name" value="DNA ligase/mRNA capping enzyme, catalytic domain"/>
    <property type="match status" value="1"/>
</dbReference>
<keyword evidence="13" id="KW-0511">Multifunctional enzyme</keyword>
<evidence type="ECO:0000256" key="16">
    <source>
        <dbReference type="SAM" id="MobiDB-lite"/>
    </source>
</evidence>
<dbReference type="CDD" id="cd07906">
    <property type="entry name" value="Adenylation_DNA_ligase_LigD_LigC"/>
    <property type="match status" value="1"/>
</dbReference>
<evidence type="ECO:0000256" key="11">
    <source>
        <dbReference type="ARBA" id="ARBA00023125"/>
    </source>
</evidence>
<evidence type="ECO:0000313" key="18">
    <source>
        <dbReference type="EMBL" id="MBW8683494.1"/>
    </source>
</evidence>
<feature type="domain" description="ATP-dependent DNA ligase family profile" evidence="17">
    <location>
        <begin position="108"/>
        <end position="252"/>
    </location>
</feature>
<keyword evidence="8" id="KW-0378">Hydrolase</keyword>
<evidence type="ECO:0000259" key="17">
    <source>
        <dbReference type="PROSITE" id="PS50160"/>
    </source>
</evidence>
<keyword evidence="4 18" id="KW-0436">Ligase</keyword>
<comment type="cofactor">
    <cofactor evidence="1">
        <name>Mn(2+)</name>
        <dbReference type="ChEBI" id="CHEBI:29035"/>
    </cofactor>
</comment>
<comment type="caution">
    <text evidence="18">The sequence shown here is derived from an EMBL/GenBank/DDBJ whole genome shotgun (WGS) entry which is preliminary data.</text>
</comment>
<dbReference type="EC" id="6.5.1.1" evidence="3"/>
<evidence type="ECO:0000256" key="4">
    <source>
        <dbReference type="ARBA" id="ARBA00022598"/>
    </source>
</evidence>
<dbReference type="Gene3D" id="3.30.470.30">
    <property type="entry name" value="DNA ligase/mRNA capping enzyme"/>
    <property type="match status" value="1"/>
</dbReference>
<feature type="compositionally biased region" description="Basic and acidic residues" evidence="16">
    <location>
        <begin position="334"/>
        <end position="347"/>
    </location>
</feature>
<dbReference type="Pfam" id="PF21686">
    <property type="entry name" value="LigD_Prim-Pol"/>
    <property type="match status" value="1"/>
</dbReference>
<evidence type="ECO:0000256" key="2">
    <source>
        <dbReference type="ARBA" id="ARBA00007572"/>
    </source>
</evidence>